<reference evidence="2" key="1">
    <citation type="submission" date="2022-10" db="EMBL/GenBank/DDBJ databases">
        <authorList>
            <person name="Chen Y."/>
            <person name="Dougan E. K."/>
            <person name="Chan C."/>
            <person name="Rhodes N."/>
            <person name="Thang M."/>
        </authorList>
    </citation>
    <scope>NUCLEOTIDE SEQUENCE</scope>
</reference>
<protein>
    <submittedName>
        <fullName evidence="2">Uncharacterized protein</fullName>
    </submittedName>
</protein>
<sequence>MAGMAKYDRRQVGTVADPSAASASLALLGGDLLRGEPDPEGTKALEASGESAKNLTEGVGKAGRMRWLPCFKVAGWFRSIDQ</sequence>
<proteinExistence type="predicted"/>
<gene>
    <name evidence="2" type="ORF">C1SCF055_LOCUS7476</name>
</gene>
<dbReference type="EMBL" id="CAMXCT010000493">
    <property type="protein sequence ID" value="CAI3979534.1"/>
    <property type="molecule type" value="Genomic_DNA"/>
</dbReference>
<evidence type="ECO:0000313" key="2">
    <source>
        <dbReference type="EMBL" id="CAI3979534.1"/>
    </source>
</evidence>
<keyword evidence="4" id="KW-1185">Reference proteome</keyword>
<evidence type="ECO:0000256" key="1">
    <source>
        <dbReference type="SAM" id="MobiDB-lite"/>
    </source>
</evidence>
<reference evidence="3 4" key="2">
    <citation type="submission" date="2024-05" db="EMBL/GenBank/DDBJ databases">
        <authorList>
            <person name="Chen Y."/>
            <person name="Shah S."/>
            <person name="Dougan E. K."/>
            <person name="Thang M."/>
            <person name="Chan C."/>
        </authorList>
    </citation>
    <scope>NUCLEOTIDE SEQUENCE [LARGE SCALE GENOMIC DNA]</scope>
</reference>
<evidence type="ECO:0000313" key="4">
    <source>
        <dbReference type="Proteomes" id="UP001152797"/>
    </source>
</evidence>
<comment type="caution">
    <text evidence="2">The sequence shown here is derived from an EMBL/GenBank/DDBJ whole genome shotgun (WGS) entry which is preliminary data.</text>
</comment>
<feature type="region of interest" description="Disordered" evidence="1">
    <location>
        <begin position="32"/>
        <end position="53"/>
    </location>
</feature>
<feature type="compositionally biased region" description="Basic and acidic residues" evidence="1">
    <location>
        <begin position="33"/>
        <end position="43"/>
    </location>
</feature>
<dbReference type="AlphaFoldDB" id="A0A9P1FJJ7"/>
<dbReference type="Proteomes" id="UP001152797">
    <property type="component" value="Unassembled WGS sequence"/>
</dbReference>
<accession>A0A9P1FJJ7</accession>
<dbReference type="EMBL" id="CAMXCT020000493">
    <property type="protein sequence ID" value="CAL1132909.1"/>
    <property type="molecule type" value="Genomic_DNA"/>
</dbReference>
<name>A0A9P1FJJ7_9DINO</name>
<organism evidence="2">
    <name type="scientific">Cladocopium goreaui</name>
    <dbReference type="NCBI Taxonomy" id="2562237"/>
    <lineage>
        <taxon>Eukaryota</taxon>
        <taxon>Sar</taxon>
        <taxon>Alveolata</taxon>
        <taxon>Dinophyceae</taxon>
        <taxon>Suessiales</taxon>
        <taxon>Symbiodiniaceae</taxon>
        <taxon>Cladocopium</taxon>
    </lineage>
</organism>
<evidence type="ECO:0000313" key="3">
    <source>
        <dbReference type="EMBL" id="CAL4766846.1"/>
    </source>
</evidence>
<dbReference type="EMBL" id="CAMXCT030000493">
    <property type="protein sequence ID" value="CAL4766846.1"/>
    <property type="molecule type" value="Genomic_DNA"/>
</dbReference>